<protein>
    <submittedName>
        <fullName evidence="3">Uncharacterized protein</fullName>
    </submittedName>
</protein>
<reference evidence="3 4" key="1">
    <citation type="submission" date="2023-01" db="EMBL/GenBank/DDBJ databases">
        <title>Analysis of 21 Apiospora genomes using comparative genomics revels a genus with tremendous synthesis potential of carbohydrate active enzymes and secondary metabolites.</title>
        <authorList>
            <person name="Sorensen T."/>
        </authorList>
    </citation>
    <scope>NUCLEOTIDE SEQUENCE [LARGE SCALE GENOMIC DNA]</scope>
    <source>
        <strain evidence="3 4">CBS 117206</strain>
    </source>
</reference>
<evidence type="ECO:0000256" key="2">
    <source>
        <dbReference type="SAM" id="SignalP"/>
    </source>
</evidence>
<keyword evidence="4" id="KW-1185">Reference proteome</keyword>
<evidence type="ECO:0000256" key="1">
    <source>
        <dbReference type="SAM" id="MobiDB-lite"/>
    </source>
</evidence>
<feature type="compositionally biased region" description="Low complexity" evidence="1">
    <location>
        <begin position="199"/>
        <end position="212"/>
    </location>
</feature>
<name>A0AAW0QSN6_9PEZI</name>
<gene>
    <name evidence="3" type="ORF">PG999_007586</name>
</gene>
<feature type="chain" id="PRO_5043407462" evidence="2">
    <location>
        <begin position="17"/>
        <end position="305"/>
    </location>
</feature>
<comment type="caution">
    <text evidence="3">The sequence shown here is derived from an EMBL/GenBank/DDBJ whole genome shotgun (WGS) entry which is preliminary data.</text>
</comment>
<dbReference type="EMBL" id="JAQQWP010000007">
    <property type="protein sequence ID" value="KAK8109449.1"/>
    <property type="molecule type" value="Genomic_DNA"/>
</dbReference>
<organism evidence="3 4">
    <name type="scientific">Apiospora kogelbergensis</name>
    <dbReference type="NCBI Taxonomy" id="1337665"/>
    <lineage>
        <taxon>Eukaryota</taxon>
        <taxon>Fungi</taxon>
        <taxon>Dikarya</taxon>
        <taxon>Ascomycota</taxon>
        <taxon>Pezizomycotina</taxon>
        <taxon>Sordariomycetes</taxon>
        <taxon>Xylariomycetidae</taxon>
        <taxon>Amphisphaeriales</taxon>
        <taxon>Apiosporaceae</taxon>
        <taxon>Apiospora</taxon>
    </lineage>
</organism>
<proteinExistence type="predicted"/>
<evidence type="ECO:0000313" key="4">
    <source>
        <dbReference type="Proteomes" id="UP001392437"/>
    </source>
</evidence>
<feature type="signal peptide" evidence="2">
    <location>
        <begin position="1"/>
        <end position="16"/>
    </location>
</feature>
<feature type="region of interest" description="Disordered" evidence="1">
    <location>
        <begin position="249"/>
        <end position="288"/>
    </location>
</feature>
<dbReference type="AlphaFoldDB" id="A0AAW0QSN6"/>
<evidence type="ECO:0000313" key="3">
    <source>
        <dbReference type="EMBL" id="KAK8109449.1"/>
    </source>
</evidence>
<sequence length="305" mass="30085">MKYATAAATLLPLAWAANIDARAGKDTKFNVSNLETECDSDKGKCYYNFKVATGDSDSTSCKAETMTSSLGAAPETKCGPYAVSVAKPHDGGLIFIVDEGKKGLTGTFTVYPSDLKKVDSDGGERQSYKGGDAFDVAAKATLPIAGGASAGGDEDKDDDKATTTAAASKGDATESAKPSTLMSHVGAASKAAPTETESAKASSLASHAGAASQPAPTGASSTGGDKSVAPVSSIAATGVSGVKTMVTATASPTASGSDKSSSSSDSTETSSSSSASPSESESSGATRQSAFAGVMAVAGLIAFAF</sequence>
<dbReference type="Proteomes" id="UP001392437">
    <property type="component" value="Unassembled WGS sequence"/>
</dbReference>
<feature type="compositionally biased region" description="Low complexity" evidence="1">
    <location>
        <begin position="250"/>
        <end position="286"/>
    </location>
</feature>
<feature type="region of interest" description="Disordered" evidence="1">
    <location>
        <begin position="146"/>
        <end position="228"/>
    </location>
</feature>
<accession>A0AAW0QSN6</accession>
<feature type="compositionally biased region" description="Polar residues" evidence="1">
    <location>
        <begin position="214"/>
        <end position="224"/>
    </location>
</feature>
<keyword evidence="2" id="KW-0732">Signal</keyword>